<accession>A0A1R1JPJ4</accession>
<feature type="domain" description="N-acetyltransferase" evidence="2">
    <location>
        <begin position="36"/>
        <end position="178"/>
    </location>
</feature>
<proteinExistence type="predicted"/>
<organism evidence="3 4">
    <name type="scientific">Alcaligenes xylosoxydans xylosoxydans</name>
    <name type="common">Achromobacter xylosoxidans</name>
    <dbReference type="NCBI Taxonomy" id="85698"/>
    <lineage>
        <taxon>Bacteria</taxon>
        <taxon>Pseudomonadati</taxon>
        <taxon>Pseudomonadota</taxon>
        <taxon>Betaproteobacteria</taxon>
        <taxon>Burkholderiales</taxon>
        <taxon>Alcaligenaceae</taxon>
        <taxon>Achromobacter</taxon>
    </lineage>
</organism>
<dbReference type="GO" id="GO:0008999">
    <property type="term" value="F:protein-N-terminal-alanine acetyltransferase activity"/>
    <property type="evidence" value="ECO:0007669"/>
    <property type="project" value="TreeGrafter"/>
</dbReference>
<evidence type="ECO:0000313" key="4">
    <source>
        <dbReference type="Proteomes" id="UP000187251"/>
    </source>
</evidence>
<gene>
    <name evidence="3" type="ORF">BIZ92_30800</name>
</gene>
<dbReference type="EMBL" id="MJMN01000028">
    <property type="protein sequence ID" value="OMG81665.1"/>
    <property type="molecule type" value="Genomic_DNA"/>
</dbReference>
<dbReference type="Gene3D" id="3.40.630.30">
    <property type="match status" value="1"/>
</dbReference>
<sequence length="244" mass="27155">MQPRVNAYQQPIGPDLSGWMPRPRPPVAPAQGRYCRLEPLSAERHAADLYAAFSQAPDGRDWTYMSVGPFADAAAYRQFAEQAQAHAASDPMHHAVIDLASGRAIGSLSLMRIDPANGVIEVGFVAFSPLLKRTRIATEAQFLLMRRAFDELGYRRYEWKCDSLNAPSRAAAARLGFQFEGIFRQATVYKGRSRDTAWFSIIDSEWPALRAAYESWLSPDNFDAEGNQRQGLAELIAREKAACA</sequence>
<dbReference type="PANTHER" id="PTHR43441">
    <property type="entry name" value="RIBOSOMAL-PROTEIN-SERINE ACETYLTRANSFERASE"/>
    <property type="match status" value="1"/>
</dbReference>
<name>A0A1R1JPJ4_ALCXX</name>
<reference evidence="3 4" key="1">
    <citation type="submission" date="2016-09" db="EMBL/GenBank/DDBJ databases">
        <title>Phylogenomics of Achromobacter.</title>
        <authorList>
            <person name="Jeukens J."/>
            <person name="Freschi L."/>
            <person name="Vincent A.T."/>
            <person name="Emond-Rheault J.-G."/>
            <person name="Kukavica-Ibrulj I."/>
            <person name="Charette S.J."/>
            <person name="Levesque R.C."/>
        </authorList>
    </citation>
    <scope>NUCLEOTIDE SEQUENCE [LARGE SCALE GENOMIC DNA]</scope>
    <source>
        <strain evidence="3 4">AUS488</strain>
    </source>
</reference>
<dbReference type="RefSeq" id="WP_076414172.1">
    <property type="nucleotide sequence ID" value="NZ_AP028040.1"/>
</dbReference>
<feature type="region of interest" description="Disordered" evidence="1">
    <location>
        <begin position="1"/>
        <end position="23"/>
    </location>
</feature>
<dbReference type="GO" id="GO:1990189">
    <property type="term" value="F:protein N-terminal-serine acetyltransferase activity"/>
    <property type="evidence" value="ECO:0007669"/>
    <property type="project" value="TreeGrafter"/>
</dbReference>
<dbReference type="InterPro" id="IPR016181">
    <property type="entry name" value="Acyl_CoA_acyltransferase"/>
</dbReference>
<keyword evidence="3" id="KW-0808">Transferase</keyword>
<dbReference type="Proteomes" id="UP000187251">
    <property type="component" value="Unassembled WGS sequence"/>
</dbReference>
<dbReference type="Pfam" id="PF13302">
    <property type="entry name" value="Acetyltransf_3"/>
    <property type="match status" value="1"/>
</dbReference>
<dbReference type="InterPro" id="IPR051908">
    <property type="entry name" value="Ribosomal_N-acetyltransferase"/>
</dbReference>
<evidence type="ECO:0000256" key="1">
    <source>
        <dbReference type="SAM" id="MobiDB-lite"/>
    </source>
</evidence>
<dbReference type="InterPro" id="IPR000182">
    <property type="entry name" value="GNAT_dom"/>
</dbReference>
<dbReference type="PANTHER" id="PTHR43441:SF2">
    <property type="entry name" value="FAMILY ACETYLTRANSFERASE, PUTATIVE (AFU_ORTHOLOGUE AFUA_7G00850)-RELATED"/>
    <property type="match status" value="1"/>
</dbReference>
<dbReference type="SUPFAM" id="SSF55729">
    <property type="entry name" value="Acyl-CoA N-acyltransferases (Nat)"/>
    <property type="match status" value="1"/>
</dbReference>
<comment type="caution">
    <text evidence="3">The sequence shown here is derived from an EMBL/GenBank/DDBJ whole genome shotgun (WGS) entry which is preliminary data.</text>
</comment>
<evidence type="ECO:0000313" key="3">
    <source>
        <dbReference type="EMBL" id="OMG81665.1"/>
    </source>
</evidence>
<evidence type="ECO:0000259" key="2">
    <source>
        <dbReference type="Pfam" id="PF13302"/>
    </source>
</evidence>
<dbReference type="FunFam" id="3.40.630.30:FF:000047">
    <property type="entry name" value="Acetyltransferase, GNAT family"/>
    <property type="match status" value="1"/>
</dbReference>
<dbReference type="AlphaFoldDB" id="A0A1R1JPJ4"/>
<dbReference type="OrthoDB" id="5295305at2"/>
<protein>
    <submittedName>
        <fullName evidence="3">GNAT family N-acetyltransferase</fullName>
    </submittedName>
</protein>